<evidence type="ECO:0000256" key="7">
    <source>
        <dbReference type="SAM" id="Phobius"/>
    </source>
</evidence>
<feature type="domain" description="CoV 3a-like viroporin CD" evidence="9">
    <location>
        <begin position="141"/>
        <end position="221"/>
    </location>
</feature>
<evidence type="ECO:0000259" key="8">
    <source>
        <dbReference type="PROSITE" id="PS51966"/>
    </source>
</evidence>
<keyword evidence="4 6" id="KW-1133">Transmembrane helix</keyword>
<evidence type="ECO:0000256" key="3">
    <source>
        <dbReference type="ARBA" id="ARBA00022870"/>
    </source>
</evidence>
<dbReference type="Proteomes" id="UP000501844">
    <property type="component" value="Segment"/>
</dbReference>
<feature type="domain" description="CoV 3a-like viroporin TM" evidence="8">
    <location>
        <begin position="37"/>
        <end position="137"/>
    </location>
</feature>
<dbReference type="PROSITE" id="PS51966">
    <property type="entry name" value="COV_VIROPORIN_3A_TM"/>
    <property type="match status" value="1"/>
</dbReference>
<reference evidence="10 11" key="1">
    <citation type="journal article" date="2018" name="Virus Evol.">
        <title>Cameroonian fruit bats harbor divergent viruses, including rotavirus H, bastroviruses, and picobirnaviruses using an alternative genetic code.</title>
        <authorList>
            <person name="Yinda C.K."/>
            <person name="Ghogomu S.M."/>
            <person name="Conceicao-Neto N."/>
            <person name="Beller L."/>
            <person name="Deboutte W."/>
            <person name="Vanhulle E."/>
            <person name="Maes P."/>
            <person name="Van Ranst M."/>
            <person name="Matthijnssens J."/>
        </authorList>
    </citation>
    <scope>NUCLEOTIDE SEQUENCE [LARGE SCALE GENOMIC DNA]</scope>
    <source>
        <strain evidence="10">CMR704-P12</strain>
    </source>
</reference>
<proteinExistence type="predicted"/>
<keyword evidence="5 6" id="KW-0472">Membrane</keyword>
<evidence type="ECO:0000256" key="6">
    <source>
        <dbReference type="PROSITE-ProRule" id="PRU01311"/>
    </source>
</evidence>
<evidence type="ECO:0000256" key="2">
    <source>
        <dbReference type="ARBA" id="ARBA00022692"/>
    </source>
</evidence>
<sequence>MMLINLLRKLYGSPAAPQQAISHDVSIVNAEALEPVYNMPEVEANESLLLFILGSVFYVLLSLILWLLSTVNKPYLSIVSSVIFCFVQLVMVIWFVLCDNVLISIVAQCFLAFLFVMCFLERSYLAFRLRSLAPFVHSCSAFVVINTTSNRYVFPLQGVAEHVVILTTNAGVSCNGVFQQGAIAVTDTATIYTRFSSHVLLLDRVEHGYDYTVFAFVSTVVLENTRRIGVSTGMTDVEL</sequence>
<evidence type="ECO:0000256" key="4">
    <source>
        <dbReference type="ARBA" id="ARBA00022989"/>
    </source>
</evidence>
<dbReference type="PROSITE" id="PS51967">
    <property type="entry name" value="COV_VIROPORIN_3A_CD"/>
    <property type="match status" value="1"/>
</dbReference>
<feature type="transmembrane region" description="Helical" evidence="7">
    <location>
        <begin position="75"/>
        <end position="95"/>
    </location>
</feature>
<evidence type="ECO:0000313" key="11">
    <source>
        <dbReference type="Proteomes" id="UP000501844"/>
    </source>
</evidence>
<evidence type="ECO:0000313" key="10">
    <source>
        <dbReference type="EMBL" id="AWV67041.1"/>
    </source>
</evidence>
<feature type="transmembrane region" description="Helical" evidence="7">
    <location>
        <begin position="48"/>
        <end position="68"/>
    </location>
</feature>
<evidence type="ECO:0000256" key="5">
    <source>
        <dbReference type="ARBA" id="ARBA00023136"/>
    </source>
</evidence>
<dbReference type="EMBL" id="MG693168">
    <property type="protein sequence ID" value="AWV67041.1"/>
    <property type="molecule type" value="Genomic_RNA"/>
</dbReference>
<keyword evidence="3 6" id="KW-1043">Host membrane</keyword>
<evidence type="ECO:0000256" key="1">
    <source>
        <dbReference type="ARBA" id="ARBA00004301"/>
    </source>
</evidence>
<organism evidence="10 11">
    <name type="scientific">Eidolon helvum bat coronavirus CMR704-P12</name>
    <dbReference type="NCBI Taxonomy" id="2849735"/>
    <lineage>
        <taxon>Viruses</taxon>
        <taxon>Riboviria</taxon>
        <taxon>Orthornavirae</taxon>
        <taxon>Pisuviricota</taxon>
        <taxon>Pisoniviricetes</taxon>
        <taxon>Nidovirales</taxon>
        <taxon>Cornidovirineae</taxon>
        <taxon>Coronaviridae</taxon>
        <taxon>Orthocoronavirinae</taxon>
        <taxon>Betacoronavirus</taxon>
        <taxon>Nobecovirus</taxon>
        <taxon>Betacoronavirus eidoli</taxon>
    </lineage>
</organism>
<comment type="subcellular location">
    <subcellularLocation>
        <location evidence="1">Host membrane</location>
        <topology evidence="1">Multi-pass membrane protein</topology>
    </subcellularLocation>
</comment>
<dbReference type="GO" id="GO:0016020">
    <property type="term" value="C:membrane"/>
    <property type="evidence" value="ECO:0007669"/>
    <property type="project" value="UniProtKB-UniRule"/>
</dbReference>
<evidence type="ECO:0000259" key="9">
    <source>
        <dbReference type="PROSITE" id="PS51967"/>
    </source>
</evidence>
<feature type="transmembrane region" description="Helical" evidence="7">
    <location>
        <begin position="101"/>
        <end position="120"/>
    </location>
</feature>
<dbReference type="InterPro" id="IPR046446">
    <property type="entry name" value="a/bCoV_VIROPORIN_3A-like_CD"/>
</dbReference>
<name>A0A2Z4EVM8_9BETC</name>
<dbReference type="InterPro" id="IPR046445">
    <property type="entry name" value="a/bCoV_VIROPORIN_3A-like_TM"/>
</dbReference>
<accession>A0A2Z4EVM8</accession>
<keyword evidence="2 6" id="KW-0812">Transmembrane</keyword>
<protein>
    <submittedName>
        <fullName evidence="10">ORF3</fullName>
    </submittedName>
</protein>
<dbReference type="GO" id="GO:0033644">
    <property type="term" value="C:host cell membrane"/>
    <property type="evidence" value="ECO:0007669"/>
    <property type="project" value="UniProtKB-SubCell"/>
</dbReference>
<keyword evidence="11" id="KW-1185">Reference proteome</keyword>